<dbReference type="GO" id="GO:0007216">
    <property type="term" value="P:G protein-coupled glutamate receptor signaling pathway"/>
    <property type="evidence" value="ECO:0007669"/>
    <property type="project" value="InterPro"/>
</dbReference>
<dbReference type="CDD" id="cd01206">
    <property type="entry name" value="EVH1_Homer_Vesl"/>
    <property type="match status" value="1"/>
</dbReference>
<reference evidence="10" key="1">
    <citation type="submission" date="2025-08" db="UniProtKB">
        <authorList>
            <consortium name="RefSeq"/>
        </authorList>
    </citation>
    <scope>IDENTIFICATION</scope>
    <source>
        <tissue evidence="10">Sperm</tissue>
    </source>
</reference>
<keyword evidence="2" id="KW-0963">Cytoplasm</keyword>
<evidence type="ECO:0000256" key="3">
    <source>
        <dbReference type="ARBA" id="ARBA00023018"/>
    </source>
</evidence>
<evidence type="ECO:0000256" key="6">
    <source>
        <dbReference type="ARBA" id="ARBA00034105"/>
    </source>
</evidence>
<dbReference type="GO" id="GO:0014069">
    <property type="term" value="C:postsynaptic density"/>
    <property type="evidence" value="ECO:0007669"/>
    <property type="project" value="UniProtKB-SubCell"/>
</dbReference>
<keyword evidence="3" id="KW-0770">Synapse</keyword>
<keyword evidence="4" id="KW-0175">Coiled coil</keyword>
<gene>
    <name evidence="10" type="primary">LOC116950683</name>
</gene>
<dbReference type="InterPro" id="IPR000697">
    <property type="entry name" value="WH1/EVH1_dom"/>
</dbReference>
<accession>A0AAJ7TUN6</accession>
<comment type="similarity">
    <text evidence="5">Belongs to the Homer family.</text>
</comment>
<dbReference type="Gene3D" id="1.20.5.1700">
    <property type="match status" value="1"/>
</dbReference>
<dbReference type="PANTHER" id="PTHR10918">
    <property type="entry name" value="HOMER"/>
    <property type="match status" value="1"/>
</dbReference>
<dbReference type="SMART" id="SM00461">
    <property type="entry name" value="WH1"/>
    <property type="match status" value="1"/>
</dbReference>
<dbReference type="RefSeq" id="XP_032824531.1">
    <property type="nucleotide sequence ID" value="XM_032968640.1"/>
</dbReference>
<dbReference type="Proteomes" id="UP001318040">
    <property type="component" value="Chromosome 40"/>
</dbReference>
<feature type="region of interest" description="Disordered" evidence="7">
    <location>
        <begin position="1"/>
        <end position="67"/>
    </location>
</feature>
<dbReference type="GO" id="GO:0005737">
    <property type="term" value="C:cytoplasm"/>
    <property type="evidence" value="ECO:0007669"/>
    <property type="project" value="UniProtKB-SubCell"/>
</dbReference>
<dbReference type="InterPro" id="IPR044100">
    <property type="entry name" value="Homer_EVH1"/>
</dbReference>
<evidence type="ECO:0000256" key="7">
    <source>
        <dbReference type="SAM" id="MobiDB-lite"/>
    </source>
</evidence>
<evidence type="ECO:0000256" key="2">
    <source>
        <dbReference type="ARBA" id="ARBA00022490"/>
    </source>
</evidence>
<dbReference type="PROSITE" id="PS50229">
    <property type="entry name" value="WH1"/>
    <property type="match status" value="1"/>
</dbReference>
<name>A0AAJ7TUN6_PETMA</name>
<evidence type="ECO:0000256" key="5">
    <source>
        <dbReference type="ARBA" id="ARBA00023606"/>
    </source>
</evidence>
<evidence type="ECO:0000256" key="4">
    <source>
        <dbReference type="ARBA" id="ARBA00023054"/>
    </source>
</evidence>
<dbReference type="Pfam" id="PF00568">
    <property type="entry name" value="WH1"/>
    <property type="match status" value="1"/>
</dbReference>
<organism evidence="9 10">
    <name type="scientific">Petromyzon marinus</name>
    <name type="common">Sea lamprey</name>
    <dbReference type="NCBI Taxonomy" id="7757"/>
    <lineage>
        <taxon>Eukaryota</taxon>
        <taxon>Metazoa</taxon>
        <taxon>Chordata</taxon>
        <taxon>Craniata</taxon>
        <taxon>Vertebrata</taxon>
        <taxon>Cyclostomata</taxon>
        <taxon>Hyperoartia</taxon>
        <taxon>Petromyzontiformes</taxon>
        <taxon>Petromyzontidae</taxon>
        <taxon>Petromyzon</taxon>
    </lineage>
</organism>
<feature type="region of interest" description="Disordered" evidence="7">
    <location>
        <begin position="352"/>
        <end position="381"/>
    </location>
</feature>
<dbReference type="FunFam" id="2.30.29.30:FF:000014">
    <property type="entry name" value="Homer homolog 1 (Drosophila)"/>
    <property type="match status" value="1"/>
</dbReference>
<keyword evidence="9" id="KW-1185">Reference proteome</keyword>
<comment type="subcellular location">
    <subcellularLocation>
        <location evidence="1">Cytoplasm</location>
    </subcellularLocation>
    <subcellularLocation>
        <location evidence="6">Postsynaptic density</location>
    </subcellularLocation>
</comment>
<dbReference type="Gene3D" id="2.30.29.30">
    <property type="entry name" value="Pleckstrin-homology domain (PH domain)/Phosphotyrosine-binding domain (PTB)"/>
    <property type="match status" value="1"/>
</dbReference>
<sequence>MFPEIRPSRYSRRCRRRSSHRRHRKPAASTDSPRRRLRRRADGRGAATERDPESRGSKRRAPIMGEQPVFTTRAHVFQIDPATKKAWMPVSKQAIVVAYYHHAARNSFRIVAVEGPRVVVNSAVAPGMSFTKTSHKFGQWVDGRANTVYGLGFGSEQLLEQFADKFEEVKAAMLRTKYKPHSSPDIAIAAAQGLRRGQSRRSARPPAPDETFGALPGQVALPENESTGRRPPPHSLVNGQELEAELAALRGVNAELKASLETADSATEASMRETATCRQECEALLAKVNELERRRAEADRLLASNAQLSRHAQELEFQISEREQERALLTQRHEEVKEMKEEAERNLQKIKETEQKNAELQKRASALKEELSERQRKKEAAGREIDGWLRTLDGNIAELVEFRDCLAKIGQL</sequence>
<feature type="compositionally biased region" description="Basic residues" evidence="7">
    <location>
        <begin position="9"/>
        <end position="26"/>
    </location>
</feature>
<feature type="domain" description="WH1" evidence="8">
    <location>
        <begin position="61"/>
        <end position="173"/>
    </location>
</feature>
<evidence type="ECO:0000313" key="10">
    <source>
        <dbReference type="RefSeq" id="XP_032824531.1"/>
    </source>
</evidence>
<proteinExistence type="inferred from homology"/>
<evidence type="ECO:0000313" key="9">
    <source>
        <dbReference type="Proteomes" id="UP001318040"/>
    </source>
</evidence>
<dbReference type="AlphaFoldDB" id="A0AAJ7TUN6"/>
<dbReference type="InterPro" id="IPR011993">
    <property type="entry name" value="PH-like_dom_sf"/>
</dbReference>
<dbReference type="SUPFAM" id="SSF50729">
    <property type="entry name" value="PH domain-like"/>
    <property type="match status" value="1"/>
</dbReference>
<feature type="region of interest" description="Disordered" evidence="7">
    <location>
        <begin position="192"/>
        <end position="236"/>
    </location>
</feature>
<protein>
    <submittedName>
        <fullName evidence="10">Homer protein homolog 2-like isoform X2</fullName>
    </submittedName>
</protein>
<dbReference type="GO" id="GO:0035256">
    <property type="term" value="F:G protein-coupled glutamate receptor binding"/>
    <property type="evidence" value="ECO:0007669"/>
    <property type="project" value="InterPro"/>
</dbReference>
<evidence type="ECO:0000256" key="1">
    <source>
        <dbReference type="ARBA" id="ARBA00004496"/>
    </source>
</evidence>
<feature type="compositionally biased region" description="Basic and acidic residues" evidence="7">
    <location>
        <begin position="40"/>
        <end position="56"/>
    </location>
</feature>
<evidence type="ECO:0000259" key="8">
    <source>
        <dbReference type="PROSITE" id="PS50229"/>
    </source>
</evidence>
<dbReference type="InterPro" id="IPR045027">
    <property type="entry name" value="Homer"/>
</dbReference>